<name>A0A9N8DZC1_9STRA</name>
<dbReference type="OrthoDB" id="37399at2759"/>
<feature type="compositionally biased region" description="Polar residues" evidence="1">
    <location>
        <begin position="70"/>
        <end position="79"/>
    </location>
</feature>
<protein>
    <submittedName>
        <fullName evidence="2">Uncharacterized protein</fullName>
    </submittedName>
</protein>
<dbReference type="PANTHER" id="PTHR11183">
    <property type="entry name" value="GLYCOGENIN SUBFAMILY MEMBER"/>
    <property type="match status" value="1"/>
</dbReference>
<reference evidence="2" key="1">
    <citation type="submission" date="2020-06" db="EMBL/GenBank/DDBJ databases">
        <authorList>
            <consortium name="Plant Systems Biology data submission"/>
        </authorList>
    </citation>
    <scope>NUCLEOTIDE SEQUENCE</scope>
    <source>
        <strain evidence="2">D6</strain>
    </source>
</reference>
<accession>A0A9N8DZC1</accession>
<sequence>MSNVRPGRTQATRLRPASLGGALLQKVAANNTQLMLAVIIALQVAVLFRSPPASPNQYVFSTLSPQGQRQELESQSTIKSQHHKTQQQDNKPIKVAYAISLIECTDNHKSGHSSVAGLQDASIVMRHSIHQNSIRNPSSGSKYDYQMYAIIHEQAKSCAPTLEAAGFTTIIRPPPVLEKDIQDNYLRKHIHKEVCCGVHEFVKLYAYQIPAPIVVHLDIDFIFQKPLDALFDTMLGTADKTTRALVQREDPTAPWPTNIEAMITRDYHSTYPGRNAGFQAGFWVLKPSQKHFDKLIDIIKTTNYVGDFSPQNGWGGKGYGGFVGARAMQGLIAYYYDMHVPDTWVELNNCRYNAVQAIVHAKKDGKCLSGRESCEDCRDTPIPEIYSFHYTACRKPWTCIAVKTDDPNNKMPRKYSVPVDIVHFDQCMKAQKVWHAMRADLEQKLVQLTGDKKNILRKGQSGSYNKEFFLGHCSEDQSAGYLRLAGGAPETIKRIPELYE</sequence>
<dbReference type="Gene3D" id="3.90.550.10">
    <property type="entry name" value="Spore Coat Polysaccharide Biosynthesis Protein SpsA, Chain A"/>
    <property type="match status" value="1"/>
</dbReference>
<dbReference type="Proteomes" id="UP001153069">
    <property type="component" value="Unassembled WGS sequence"/>
</dbReference>
<dbReference type="EMBL" id="CAICTM010000496">
    <property type="protein sequence ID" value="CAB9511683.1"/>
    <property type="molecule type" value="Genomic_DNA"/>
</dbReference>
<evidence type="ECO:0000313" key="2">
    <source>
        <dbReference type="EMBL" id="CAB9511683.1"/>
    </source>
</evidence>
<dbReference type="InterPro" id="IPR029044">
    <property type="entry name" value="Nucleotide-diphossugar_trans"/>
</dbReference>
<evidence type="ECO:0000313" key="3">
    <source>
        <dbReference type="Proteomes" id="UP001153069"/>
    </source>
</evidence>
<dbReference type="SUPFAM" id="SSF53448">
    <property type="entry name" value="Nucleotide-diphospho-sugar transferases"/>
    <property type="match status" value="1"/>
</dbReference>
<dbReference type="InterPro" id="IPR050587">
    <property type="entry name" value="GNT1/Glycosyltrans_8"/>
</dbReference>
<comment type="caution">
    <text evidence="2">The sequence shown here is derived from an EMBL/GenBank/DDBJ whole genome shotgun (WGS) entry which is preliminary data.</text>
</comment>
<gene>
    <name evidence="2" type="ORF">SEMRO_497_G154780.1</name>
</gene>
<evidence type="ECO:0000256" key="1">
    <source>
        <dbReference type="SAM" id="MobiDB-lite"/>
    </source>
</evidence>
<feature type="region of interest" description="Disordered" evidence="1">
    <location>
        <begin position="70"/>
        <end position="90"/>
    </location>
</feature>
<proteinExistence type="predicted"/>
<dbReference type="AlphaFoldDB" id="A0A9N8DZC1"/>
<keyword evidence="3" id="KW-1185">Reference proteome</keyword>
<organism evidence="2 3">
    <name type="scientific">Seminavis robusta</name>
    <dbReference type="NCBI Taxonomy" id="568900"/>
    <lineage>
        <taxon>Eukaryota</taxon>
        <taxon>Sar</taxon>
        <taxon>Stramenopiles</taxon>
        <taxon>Ochrophyta</taxon>
        <taxon>Bacillariophyta</taxon>
        <taxon>Bacillariophyceae</taxon>
        <taxon>Bacillariophycidae</taxon>
        <taxon>Naviculales</taxon>
        <taxon>Naviculaceae</taxon>
        <taxon>Seminavis</taxon>
    </lineage>
</organism>